<dbReference type="EMBL" id="CP024047">
    <property type="protein sequence ID" value="AXR78841.1"/>
    <property type="molecule type" value="Genomic_DNA"/>
</dbReference>
<feature type="domain" description="CN hydrolase" evidence="1">
    <location>
        <begin position="16"/>
        <end position="266"/>
    </location>
</feature>
<dbReference type="PROSITE" id="PS50263">
    <property type="entry name" value="CN_HYDROLASE"/>
    <property type="match status" value="1"/>
</dbReference>
<sequence>MGREPMTGSTSAPDELTIALAQLHVEAGNVTANLERALEAIEQAAARGADLVALPELFSVGFFAFDRYDELAEPVEGETLTRVREAAADAGVAVLAGSIVEDLAATESVPTPADEGLANTAVLFDADGNRKLAYRKHHLFGYESAESELLVPGERLETASVCGMTVAVTTCYDLRFPELYRRFVDDGADLLLVPSAWPYPRIEHWETLSRARAIENQCYVATINGSGHFPEADATLLGRSTVYDPWGVPLASSGEEPSLITCELEPGRVDSVREEFPALDDRRVGRQE</sequence>
<proteinExistence type="predicted"/>
<dbReference type="GO" id="GO:0016787">
    <property type="term" value="F:hydrolase activity"/>
    <property type="evidence" value="ECO:0007669"/>
    <property type="project" value="UniProtKB-KW"/>
</dbReference>
<dbReference type="PANTHER" id="PTHR23088">
    <property type="entry name" value="NITRILASE-RELATED"/>
    <property type="match status" value="1"/>
</dbReference>
<name>A0A346PH46_9EURY</name>
<evidence type="ECO:0000313" key="2">
    <source>
        <dbReference type="EMBL" id="AXR78841.1"/>
    </source>
</evidence>
<dbReference type="Pfam" id="PF00795">
    <property type="entry name" value="CN_hydrolase"/>
    <property type="match status" value="1"/>
</dbReference>
<dbReference type="PANTHER" id="PTHR23088:SF27">
    <property type="entry name" value="DEAMINATED GLUTATHIONE AMIDASE"/>
    <property type="match status" value="1"/>
</dbReference>
<dbReference type="InterPro" id="IPR001110">
    <property type="entry name" value="UPF0012_CS"/>
</dbReference>
<dbReference type="Proteomes" id="UP000258707">
    <property type="component" value="Chromosome"/>
</dbReference>
<evidence type="ECO:0000313" key="3">
    <source>
        <dbReference type="Proteomes" id="UP000258707"/>
    </source>
</evidence>
<dbReference type="SUPFAM" id="SSF56317">
    <property type="entry name" value="Carbon-nitrogen hydrolase"/>
    <property type="match status" value="1"/>
</dbReference>
<organism evidence="2 3">
    <name type="scientific">Natrarchaeobaculum sulfurireducens</name>
    <dbReference type="NCBI Taxonomy" id="2044521"/>
    <lineage>
        <taxon>Archaea</taxon>
        <taxon>Methanobacteriati</taxon>
        <taxon>Methanobacteriota</taxon>
        <taxon>Stenosarchaea group</taxon>
        <taxon>Halobacteria</taxon>
        <taxon>Halobacteriales</taxon>
        <taxon>Natrialbaceae</taxon>
        <taxon>Natrarchaeobaculum</taxon>
    </lineage>
</organism>
<gene>
    <name evidence="2" type="ORF">AArc1_2526</name>
</gene>
<keyword evidence="2" id="KW-0378">Hydrolase</keyword>
<dbReference type="AlphaFoldDB" id="A0A346PH46"/>
<protein>
    <submittedName>
        <fullName evidence="2">Amidohydrolase</fullName>
    </submittedName>
</protein>
<accession>A0A346PH46</accession>
<dbReference type="PROSITE" id="PS01227">
    <property type="entry name" value="UPF0012"/>
    <property type="match status" value="1"/>
</dbReference>
<evidence type="ECO:0000259" key="1">
    <source>
        <dbReference type="PROSITE" id="PS50263"/>
    </source>
</evidence>
<reference evidence="3" key="1">
    <citation type="submission" date="2017-10" db="EMBL/GenBank/DDBJ databases">
        <title>Phenotypic and genomic properties of facultatively anaerobic sulfur-reducing natronoarchaea from hypersaline soda lakes.</title>
        <authorList>
            <person name="Sorokin D.Y."/>
            <person name="Kublanov I.V."/>
            <person name="Roman P."/>
            <person name="Sinninghe Damste J.S."/>
            <person name="Golyshin P.N."/>
            <person name="Rojo D."/>
            <person name="Ciordia S."/>
            <person name="Mena Md.C."/>
            <person name="Ferrer M."/>
            <person name="Messina E."/>
            <person name="Smedile F."/>
            <person name="La Spada G."/>
            <person name="La Cono V."/>
            <person name="Yakimov M.M."/>
        </authorList>
    </citation>
    <scope>NUCLEOTIDE SEQUENCE [LARGE SCALE GENOMIC DNA]</scope>
    <source>
        <strain evidence="3">AArc1</strain>
    </source>
</reference>
<dbReference type="CDD" id="cd07583">
    <property type="entry name" value="nitrilase_5"/>
    <property type="match status" value="1"/>
</dbReference>
<dbReference type="InterPro" id="IPR003010">
    <property type="entry name" value="C-N_Hydrolase"/>
</dbReference>
<dbReference type="KEGG" id="nan:AArc1_2526"/>
<dbReference type="InterPro" id="IPR036526">
    <property type="entry name" value="C-N_Hydrolase_sf"/>
</dbReference>
<dbReference type="Gene3D" id="3.60.110.10">
    <property type="entry name" value="Carbon-nitrogen hydrolase"/>
    <property type="match status" value="1"/>
</dbReference>